<dbReference type="RefSeq" id="WP_184527454.1">
    <property type="nucleotide sequence ID" value="NZ_JACHGK010000011.1"/>
</dbReference>
<sequence length="104" mass="11815">MTIELGVLLSVMAVVIAYQGYQLNKQKSLTDKEKDVKNDTKEDAKESAELKAQLSYISKGVDDIRIDIKTNERQMVLFGERLARNEESTKSAHKRIDTLEKEAN</sequence>
<evidence type="ECO:0000313" key="1">
    <source>
        <dbReference type="EMBL" id="MBB6446440.1"/>
    </source>
</evidence>
<proteinExistence type="predicted"/>
<gene>
    <name evidence="1" type="ORF">HNR53_003099</name>
</gene>
<accession>A0A7X0LWA8</accession>
<protein>
    <submittedName>
        <fullName evidence="1">Tfp pilus assembly protein PilO</fullName>
    </submittedName>
</protein>
<organism evidence="1 2">
    <name type="scientific">Bacillus benzoevorans</name>
    <dbReference type="NCBI Taxonomy" id="1456"/>
    <lineage>
        <taxon>Bacteria</taxon>
        <taxon>Bacillati</taxon>
        <taxon>Bacillota</taxon>
        <taxon>Bacilli</taxon>
        <taxon>Bacillales</taxon>
        <taxon>Bacillaceae</taxon>
        <taxon>Bacillus</taxon>
    </lineage>
</organism>
<dbReference type="Proteomes" id="UP000531594">
    <property type="component" value="Unassembled WGS sequence"/>
</dbReference>
<dbReference type="EMBL" id="JACHGK010000011">
    <property type="protein sequence ID" value="MBB6446440.1"/>
    <property type="molecule type" value="Genomic_DNA"/>
</dbReference>
<keyword evidence="2" id="KW-1185">Reference proteome</keyword>
<dbReference type="AlphaFoldDB" id="A0A7X0LWA8"/>
<comment type="caution">
    <text evidence="1">The sequence shown here is derived from an EMBL/GenBank/DDBJ whole genome shotgun (WGS) entry which is preliminary data.</text>
</comment>
<reference evidence="1 2" key="1">
    <citation type="submission" date="2020-08" db="EMBL/GenBank/DDBJ databases">
        <title>Genomic Encyclopedia of Type Strains, Phase IV (KMG-IV): sequencing the most valuable type-strain genomes for metagenomic binning, comparative biology and taxonomic classification.</title>
        <authorList>
            <person name="Goeker M."/>
        </authorList>
    </citation>
    <scope>NUCLEOTIDE SEQUENCE [LARGE SCALE GENOMIC DNA]</scope>
    <source>
        <strain evidence="1 2">DSM 5391</strain>
    </source>
</reference>
<evidence type="ECO:0000313" key="2">
    <source>
        <dbReference type="Proteomes" id="UP000531594"/>
    </source>
</evidence>
<name>A0A7X0LWA8_9BACI</name>